<proteinExistence type="inferred from homology"/>
<dbReference type="GO" id="GO:0006450">
    <property type="term" value="P:regulation of translational fidelity"/>
    <property type="evidence" value="ECO:0007669"/>
    <property type="project" value="InterPro"/>
</dbReference>
<comment type="catalytic activity">
    <reaction evidence="1">
        <text>L-glutamyl-tRNA(Gln) + L-glutamine + ATP + H2O = L-glutaminyl-tRNA(Gln) + L-glutamate + ADP + phosphate + H(+)</text>
        <dbReference type="Rhea" id="RHEA:17521"/>
        <dbReference type="Rhea" id="RHEA-COMP:9681"/>
        <dbReference type="Rhea" id="RHEA-COMP:9684"/>
        <dbReference type="ChEBI" id="CHEBI:15377"/>
        <dbReference type="ChEBI" id="CHEBI:15378"/>
        <dbReference type="ChEBI" id="CHEBI:29985"/>
        <dbReference type="ChEBI" id="CHEBI:30616"/>
        <dbReference type="ChEBI" id="CHEBI:43474"/>
        <dbReference type="ChEBI" id="CHEBI:58359"/>
        <dbReference type="ChEBI" id="CHEBI:78520"/>
        <dbReference type="ChEBI" id="CHEBI:78521"/>
        <dbReference type="ChEBI" id="CHEBI:456216"/>
    </reaction>
</comment>
<dbReference type="GO" id="GO:0050567">
    <property type="term" value="F:glutaminyl-tRNA synthase (glutamine-hydrolyzing) activity"/>
    <property type="evidence" value="ECO:0007669"/>
    <property type="project" value="UniProtKB-UniRule"/>
</dbReference>
<evidence type="ECO:0000256" key="1">
    <source>
        <dbReference type="HAMAP-Rule" id="MF_00122"/>
    </source>
</evidence>
<dbReference type="GO" id="GO:0005524">
    <property type="term" value="F:ATP binding"/>
    <property type="evidence" value="ECO:0007669"/>
    <property type="project" value="UniProtKB-KW"/>
</dbReference>
<dbReference type="InterPro" id="IPR036113">
    <property type="entry name" value="Asp/Glu-ADT_sf_sub_c"/>
</dbReference>
<dbReference type="EC" id="6.3.5.-" evidence="1"/>
<dbReference type="Gene3D" id="1.10.20.60">
    <property type="entry name" value="Glu-tRNAGln amidotransferase C subunit, N-terminal domain"/>
    <property type="match status" value="1"/>
</dbReference>
<name>A0A841LDE3_9SPHN</name>
<dbReference type="SUPFAM" id="SSF141000">
    <property type="entry name" value="Glu-tRNAGln amidotransferase C subunit"/>
    <property type="match status" value="1"/>
</dbReference>
<dbReference type="AlphaFoldDB" id="A0A841LDE3"/>
<evidence type="ECO:0000313" key="3">
    <source>
        <dbReference type="Proteomes" id="UP000538147"/>
    </source>
</evidence>
<keyword evidence="3" id="KW-1185">Reference proteome</keyword>
<keyword evidence="2" id="KW-0808">Transferase</keyword>
<sequence length="95" mass="10236">MSVDDTTVRRIARLARIGITDAEVAPLAAELSAILGWVEQLAEVDTRGVPPMAAVMPKRHEWRDDAVTDGNVREAVLANAPEALSGFFAVPKVIE</sequence>
<dbReference type="GO" id="GO:0016740">
    <property type="term" value="F:transferase activity"/>
    <property type="evidence" value="ECO:0007669"/>
    <property type="project" value="UniProtKB-KW"/>
</dbReference>
<dbReference type="HAMAP" id="MF_00122">
    <property type="entry name" value="GatC"/>
    <property type="match status" value="1"/>
</dbReference>
<reference evidence="2 3" key="1">
    <citation type="submission" date="2020-08" db="EMBL/GenBank/DDBJ databases">
        <title>Genomic Encyclopedia of Type Strains, Phase IV (KMG-IV): sequencing the most valuable type-strain genomes for metagenomic binning, comparative biology and taxonomic classification.</title>
        <authorList>
            <person name="Goeker M."/>
        </authorList>
    </citation>
    <scope>NUCLEOTIDE SEQUENCE [LARGE SCALE GENOMIC DNA]</scope>
    <source>
        <strain evidence="2 3">DSM 102189</strain>
    </source>
</reference>
<dbReference type="Proteomes" id="UP000538147">
    <property type="component" value="Unassembled WGS sequence"/>
</dbReference>
<dbReference type="Pfam" id="PF02686">
    <property type="entry name" value="GatC"/>
    <property type="match status" value="1"/>
</dbReference>
<evidence type="ECO:0000313" key="2">
    <source>
        <dbReference type="EMBL" id="MBB6226998.1"/>
    </source>
</evidence>
<keyword evidence="1" id="KW-0648">Protein biosynthesis</keyword>
<keyword evidence="1" id="KW-0547">Nucleotide-binding</keyword>
<dbReference type="NCBIfam" id="TIGR00135">
    <property type="entry name" value="gatC"/>
    <property type="match status" value="1"/>
</dbReference>
<accession>A0A841LDE3</accession>
<organism evidence="2 3">
    <name type="scientific">Polymorphobacter multimanifer</name>
    <dbReference type="NCBI Taxonomy" id="1070431"/>
    <lineage>
        <taxon>Bacteria</taxon>
        <taxon>Pseudomonadati</taxon>
        <taxon>Pseudomonadota</taxon>
        <taxon>Alphaproteobacteria</taxon>
        <taxon>Sphingomonadales</taxon>
        <taxon>Sphingosinicellaceae</taxon>
        <taxon>Polymorphobacter</taxon>
    </lineage>
</organism>
<dbReference type="EMBL" id="JACIIV010000007">
    <property type="protein sequence ID" value="MBB6226998.1"/>
    <property type="molecule type" value="Genomic_DNA"/>
</dbReference>
<keyword evidence="1 2" id="KW-0436">Ligase</keyword>
<protein>
    <recommendedName>
        <fullName evidence="1">Aspartyl/glutamyl-tRNA(Asn/Gln) amidotransferase subunit C</fullName>
        <shortName evidence="1">Asp/Glu-ADT subunit C</shortName>
        <ecNumber evidence="1">6.3.5.-</ecNumber>
    </recommendedName>
</protein>
<comment type="function">
    <text evidence="1">Allows the formation of correctly charged Asn-tRNA(Asn) or Gln-tRNA(Gln) through the transamidation of misacylated Asp-tRNA(Asn) or Glu-tRNA(Gln) in organisms which lack either or both of asparaginyl-tRNA or glutaminyl-tRNA synthetases. The reaction takes place in the presence of glutamine and ATP through an activated phospho-Asp-tRNA(Asn) or phospho-Glu-tRNA(Gln).</text>
</comment>
<dbReference type="InterPro" id="IPR003837">
    <property type="entry name" value="GatC"/>
</dbReference>
<keyword evidence="1" id="KW-0067">ATP-binding</keyword>
<dbReference type="PANTHER" id="PTHR15004:SF0">
    <property type="entry name" value="GLUTAMYL-TRNA(GLN) AMIDOTRANSFERASE SUBUNIT C, MITOCHONDRIAL"/>
    <property type="match status" value="1"/>
</dbReference>
<comment type="caution">
    <text evidence="2">The sequence shown here is derived from an EMBL/GenBank/DDBJ whole genome shotgun (WGS) entry which is preliminary data.</text>
</comment>
<comment type="similarity">
    <text evidence="1">Belongs to the GatC family.</text>
</comment>
<dbReference type="PANTHER" id="PTHR15004">
    <property type="entry name" value="GLUTAMYL-TRNA(GLN) AMIDOTRANSFERASE SUBUNIT C, MITOCHONDRIAL"/>
    <property type="match status" value="1"/>
</dbReference>
<dbReference type="GO" id="GO:0070681">
    <property type="term" value="P:glutaminyl-tRNAGln biosynthesis via transamidation"/>
    <property type="evidence" value="ECO:0007669"/>
    <property type="project" value="TreeGrafter"/>
</dbReference>
<gene>
    <name evidence="1" type="primary">gatC</name>
    <name evidence="2" type="ORF">FHS79_001160</name>
</gene>
<dbReference type="RefSeq" id="WP_184196739.1">
    <property type="nucleotide sequence ID" value="NZ_BMOX01000030.1"/>
</dbReference>
<dbReference type="GO" id="GO:0006412">
    <property type="term" value="P:translation"/>
    <property type="evidence" value="ECO:0007669"/>
    <property type="project" value="UniProtKB-UniRule"/>
</dbReference>
<comment type="catalytic activity">
    <reaction evidence="1">
        <text>L-aspartyl-tRNA(Asn) + L-glutamine + ATP + H2O = L-asparaginyl-tRNA(Asn) + L-glutamate + ADP + phosphate + 2 H(+)</text>
        <dbReference type="Rhea" id="RHEA:14513"/>
        <dbReference type="Rhea" id="RHEA-COMP:9674"/>
        <dbReference type="Rhea" id="RHEA-COMP:9677"/>
        <dbReference type="ChEBI" id="CHEBI:15377"/>
        <dbReference type="ChEBI" id="CHEBI:15378"/>
        <dbReference type="ChEBI" id="CHEBI:29985"/>
        <dbReference type="ChEBI" id="CHEBI:30616"/>
        <dbReference type="ChEBI" id="CHEBI:43474"/>
        <dbReference type="ChEBI" id="CHEBI:58359"/>
        <dbReference type="ChEBI" id="CHEBI:78515"/>
        <dbReference type="ChEBI" id="CHEBI:78516"/>
        <dbReference type="ChEBI" id="CHEBI:456216"/>
    </reaction>
</comment>
<comment type="subunit">
    <text evidence="1">Heterotrimer of A, B and C subunits.</text>
</comment>